<name>A0ABT2TQX2_9FIRM</name>
<evidence type="ECO:0000313" key="6">
    <source>
        <dbReference type="Proteomes" id="UP001652409"/>
    </source>
</evidence>
<dbReference type="InterPro" id="IPR011051">
    <property type="entry name" value="RmlC_Cupin_sf"/>
</dbReference>
<evidence type="ECO:0000256" key="2">
    <source>
        <dbReference type="ARBA" id="ARBA00023125"/>
    </source>
</evidence>
<keyword evidence="2" id="KW-0238">DNA-binding</keyword>
<dbReference type="Pfam" id="PF12833">
    <property type="entry name" value="HTH_18"/>
    <property type="match status" value="1"/>
</dbReference>
<dbReference type="Gene3D" id="1.10.10.60">
    <property type="entry name" value="Homeodomain-like"/>
    <property type="match status" value="2"/>
</dbReference>
<dbReference type="PROSITE" id="PS00041">
    <property type="entry name" value="HTH_ARAC_FAMILY_1"/>
    <property type="match status" value="1"/>
</dbReference>
<dbReference type="InterPro" id="IPR020449">
    <property type="entry name" value="Tscrpt_reg_AraC-type_HTH"/>
</dbReference>
<dbReference type="SUPFAM" id="SSF51182">
    <property type="entry name" value="RmlC-like cupins"/>
    <property type="match status" value="1"/>
</dbReference>
<feature type="domain" description="HTH araC/xylS-type" evidence="4">
    <location>
        <begin position="185"/>
        <end position="283"/>
    </location>
</feature>
<keyword evidence="6" id="KW-1185">Reference proteome</keyword>
<dbReference type="Pfam" id="PF02311">
    <property type="entry name" value="AraC_binding"/>
    <property type="match status" value="1"/>
</dbReference>
<comment type="caution">
    <text evidence="5">The sequence shown here is derived from an EMBL/GenBank/DDBJ whole genome shotgun (WGS) entry which is preliminary data.</text>
</comment>
<dbReference type="PANTHER" id="PTHR43280">
    <property type="entry name" value="ARAC-FAMILY TRANSCRIPTIONAL REGULATOR"/>
    <property type="match status" value="1"/>
</dbReference>
<sequence length="283" mass="33417">MHGLDQNEDRPRGTYQFPFEFHHIDSSHPRYEMSYHWHVEYEIMRILRGSLTVTLDEKSFTAQAGDVIFVNSGILHSGIPDNDCVYECIVFDINTFIKQNTLCGEYIQKIAHQELMVYHHFTGKYPDIVDTVNDIFQAILEKSIGYEMTVIGQFYHFFGLVFGKQLYLDRISKTRRDYKRLQQLKQVVEFIEQNYSSPLTLQQLSASVSMSPKYFCRFFSEMTHQTPMDYLNRQRIEEACYQLSTTDDSITEIAYRTGFNDLSYFIRTFRKYKGTTPGKYKKL</sequence>
<accession>A0ABT2TQX2</accession>
<dbReference type="SMART" id="SM00342">
    <property type="entry name" value="HTH_ARAC"/>
    <property type="match status" value="1"/>
</dbReference>
<evidence type="ECO:0000256" key="3">
    <source>
        <dbReference type="ARBA" id="ARBA00023163"/>
    </source>
</evidence>
<evidence type="ECO:0000256" key="1">
    <source>
        <dbReference type="ARBA" id="ARBA00023015"/>
    </source>
</evidence>
<dbReference type="EMBL" id="JAOQJL010000001">
    <property type="protein sequence ID" value="MCU6763859.1"/>
    <property type="molecule type" value="Genomic_DNA"/>
</dbReference>
<keyword evidence="3" id="KW-0804">Transcription</keyword>
<organism evidence="5 6">
    <name type="scientific">Blautia ammoniilytica</name>
    <dbReference type="NCBI Taxonomy" id="2981782"/>
    <lineage>
        <taxon>Bacteria</taxon>
        <taxon>Bacillati</taxon>
        <taxon>Bacillota</taxon>
        <taxon>Clostridia</taxon>
        <taxon>Lachnospirales</taxon>
        <taxon>Lachnospiraceae</taxon>
        <taxon>Blautia</taxon>
    </lineage>
</organism>
<protein>
    <submittedName>
        <fullName evidence="5">AraC family transcriptional regulator</fullName>
    </submittedName>
</protein>
<dbReference type="Gene3D" id="2.60.120.10">
    <property type="entry name" value="Jelly Rolls"/>
    <property type="match status" value="1"/>
</dbReference>
<dbReference type="InterPro" id="IPR014710">
    <property type="entry name" value="RmlC-like_jellyroll"/>
</dbReference>
<keyword evidence="1" id="KW-0805">Transcription regulation</keyword>
<dbReference type="RefSeq" id="WP_158420052.1">
    <property type="nucleotide sequence ID" value="NZ_JAOQJL010000001.1"/>
</dbReference>
<reference evidence="5 6" key="1">
    <citation type="journal article" date="2021" name="ISME Commun">
        <title>Automated analysis of genomic sequences facilitates high-throughput and comprehensive description of bacteria.</title>
        <authorList>
            <person name="Hitch T.C.A."/>
        </authorList>
    </citation>
    <scope>NUCLEOTIDE SEQUENCE [LARGE SCALE GENOMIC DNA]</scope>
    <source>
        <strain evidence="5 6">Sanger_23</strain>
    </source>
</reference>
<dbReference type="InterPro" id="IPR009057">
    <property type="entry name" value="Homeodomain-like_sf"/>
</dbReference>
<dbReference type="PANTHER" id="PTHR43280:SF28">
    <property type="entry name" value="HTH-TYPE TRANSCRIPTIONAL ACTIVATOR RHAS"/>
    <property type="match status" value="1"/>
</dbReference>
<evidence type="ECO:0000313" key="5">
    <source>
        <dbReference type="EMBL" id="MCU6763859.1"/>
    </source>
</evidence>
<dbReference type="InterPro" id="IPR018062">
    <property type="entry name" value="HTH_AraC-typ_CS"/>
</dbReference>
<proteinExistence type="predicted"/>
<dbReference type="CDD" id="cd02208">
    <property type="entry name" value="cupin_RmlC-like"/>
    <property type="match status" value="1"/>
</dbReference>
<evidence type="ECO:0000259" key="4">
    <source>
        <dbReference type="PROSITE" id="PS01124"/>
    </source>
</evidence>
<dbReference type="PRINTS" id="PR00032">
    <property type="entry name" value="HTHARAC"/>
</dbReference>
<dbReference type="Proteomes" id="UP001652409">
    <property type="component" value="Unassembled WGS sequence"/>
</dbReference>
<dbReference type="PROSITE" id="PS01124">
    <property type="entry name" value="HTH_ARAC_FAMILY_2"/>
    <property type="match status" value="1"/>
</dbReference>
<gene>
    <name evidence="5" type="ORF">OCV61_00335</name>
</gene>
<dbReference type="SUPFAM" id="SSF46689">
    <property type="entry name" value="Homeodomain-like"/>
    <property type="match status" value="1"/>
</dbReference>
<dbReference type="InterPro" id="IPR018060">
    <property type="entry name" value="HTH_AraC"/>
</dbReference>
<dbReference type="InterPro" id="IPR003313">
    <property type="entry name" value="AraC-bd"/>
</dbReference>